<dbReference type="RefSeq" id="WP_135831772.1">
    <property type="nucleotide sequence ID" value="NZ_BMCK01000002.1"/>
</dbReference>
<organism evidence="2 3">
    <name type="scientific">Nocardioides daphniae</name>
    <dbReference type="NCBI Taxonomy" id="402297"/>
    <lineage>
        <taxon>Bacteria</taxon>
        <taxon>Bacillati</taxon>
        <taxon>Actinomycetota</taxon>
        <taxon>Actinomycetes</taxon>
        <taxon>Propionibacteriales</taxon>
        <taxon>Nocardioidaceae</taxon>
        <taxon>Nocardioides</taxon>
    </lineage>
</organism>
<reference evidence="2 3" key="1">
    <citation type="journal article" date="2008" name="Int. J. Syst. Evol. Microbiol.">
        <title>Nocardioides daphniae sp. nov., isolated from Daphnia cucullata (Crustacea: Cladocera).</title>
        <authorList>
            <person name="Toth E.M."/>
            <person name="Keki Z."/>
            <person name="Homonnay Z.G."/>
            <person name="Borsodi A.K."/>
            <person name="Marialigeti K."/>
            <person name="Schumann P."/>
        </authorList>
    </citation>
    <scope>NUCLEOTIDE SEQUENCE [LARGE SCALE GENOMIC DNA]</scope>
    <source>
        <strain evidence="2 3">JCM 16608</strain>
    </source>
</reference>
<feature type="signal peptide" evidence="1">
    <location>
        <begin position="1"/>
        <end position="28"/>
    </location>
</feature>
<dbReference type="KEGG" id="ndp:E2C04_04895"/>
<accession>A0A4P7UAN1</accession>
<dbReference type="Proteomes" id="UP000297025">
    <property type="component" value="Chromosome"/>
</dbReference>
<protein>
    <recommendedName>
        <fullName evidence="4">Secreted protein</fullName>
    </recommendedName>
</protein>
<evidence type="ECO:0000256" key="1">
    <source>
        <dbReference type="SAM" id="SignalP"/>
    </source>
</evidence>
<feature type="chain" id="PRO_5020525529" description="Secreted protein" evidence="1">
    <location>
        <begin position="29"/>
        <end position="138"/>
    </location>
</feature>
<sequence>MSLTKFVAVAAASVVVTLGAGLGSAAQADSSGYLALQKSDGSYYRAGSVSFDSDSTTSPEREVFSVTDNAADGYGIRMEWKTAAKSNSCTNSHGSGRAILCSYDLLENRDIQYRICAVDYVNGAYRTIKCGGWWSDRT</sequence>
<evidence type="ECO:0000313" key="2">
    <source>
        <dbReference type="EMBL" id="QCC76724.1"/>
    </source>
</evidence>
<keyword evidence="1" id="KW-0732">Signal</keyword>
<dbReference type="OrthoDB" id="3831300at2"/>
<dbReference type="EMBL" id="CP038462">
    <property type="protein sequence ID" value="QCC76724.1"/>
    <property type="molecule type" value="Genomic_DNA"/>
</dbReference>
<proteinExistence type="predicted"/>
<dbReference type="AlphaFoldDB" id="A0A4P7UAN1"/>
<gene>
    <name evidence="2" type="ORF">E2C04_04895</name>
</gene>
<evidence type="ECO:0008006" key="4">
    <source>
        <dbReference type="Google" id="ProtNLM"/>
    </source>
</evidence>
<evidence type="ECO:0000313" key="3">
    <source>
        <dbReference type="Proteomes" id="UP000297025"/>
    </source>
</evidence>
<name>A0A4P7UAN1_9ACTN</name>